<reference evidence="9" key="1">
    <citation type="submission" date="2023-07" db="EMBL/GenBank/DDBJ databases">
        <title>Genome content predicts the carbon catabolic preferences of heterotrophic bacteria.</title>
        <authorList>
            <person name="Gralka M."/>
        </authorList>
    </citation>
    <scope>NUCLEOTIDE SEQUENCE</scope>
    <source>
        <strain evidence="9">G2M05</strain>
    </source>
</reference>
<comment type="similarity">
    <text evidence="2">Belongs to the precorrin methyltransferase family.</text>
</comment>
<dbReference type="GO" id="GO:0009236">
    <property type="term" value="P:cobalamin biosynthetic process"/>
    <property type="evidence" value="ECO:0007669"/>
    <property type="project" value="UniProtKB-KW"/>
</dbReference>
<feature type="domain" description="Tetrapyrrole methylase" evidence="8">
    <location>
        <begin position="7"/>
        <end position="220"/>
    </location>
</feature>
<keyword evidence="6" id="KW-0949">S-adenosyl-L-methionine</keyword>
<feature type="region of interest" description="Disordered" evidence="7">
    <location>
        <begin position="248"/>
        <end position="267"/>
    </location>
</feature>
<dbReference type="Proteomes" id="UP001170624">
    <property type="component" value="Unassembled WGS sequence"/>
</dbReference>
<dbReference type="InterPro" id="IPR014777">
    <property type="entry name" value="4pyrrole_Mease_sub1"/>
</dbReference>
<dbReference type="InterPro" id="IPR014776">
    <property type="entry name" value="4pyrrole_Mease_sub2"/>
</dbReference>
<dbReference type="InterPro" id="IPR012382">
    <property type="entry name" value="CobI/CbiL"/>
</dbReference>
<dbReference type="PANTHER" id="PTHR43467:SF2">
    <property type="entry name" value="COBALT-PRECORRIN-2 C(20)-METHYLTRANSFERASE"/>
    <property type="match status" value="1"/>
</dbReference>
<dbReference type="EMBL" id="JAUOPU010000005">
    <property type="protein sequence ID" value="MDO6542270.1"/>
    <property type="molecule type" value="Genomic_DNA"/>
</dbReference>
<evidence type="ECO:0000313" key="10">
    <source>
        <dbReference type="Proteomes" id="UP001170624"/>
    </source>
</evidence>
<dbReference type="Gene3D" id="3.40.1010.10">
    <property type="entry name" value="Cobalt-precorrin-4 Transmethylase, Domain 1"/>
    <property type="match status" value="1"/>
</dbReference>
<gene>
    <name evidence="9" type="primary">cobI</name>
    <name evidence="9" type="ORF">Q4568_06985</name>
</gene>
<dbReference type="AlphaFoldDB" id="A0AAW7Y2L8"/>
<dbReference type="RefSeq" id="WP_303498757.1">
    <property type="nucleotide sequence ID" value="NZ_JAUOPU010000005.1"/>
</dbReference>
<comment type="caution">
    <text evidence="9">The sequence shown here is derived from an EMBL/GenBank/DDBJ whole genome shotgun (WGS) entry which is preliminary data.</text>
</comment>
<sequence>MTKQLGKLYAVGVGTGDSELLTLKAHRLISTVDVVAFPEKDKGSQASFAHQIVAGAVQDEDMQGEKLFLHFPMSRDPQINIPAWREAALSLIARLQQGKDVVFATEGDPSVYSTWAYIQEELQELLPQLEVEIVPGITSVTAIPAQTQIPLADGQERFCVVPATWGLSCLPRLVEEFDTIMLIKAGRIVPQLTALLESMDMLSCATYVSHATTDKQEVYQDLRDVPEVHRYFSMVQLSVRARRGVLRGSSVEQDSTDKVAPQTPVQQTPALKIPVQQISAQQIKASSLAKEVAA</sequence>
<dbReference type="EC" id="2.1.1.130" evidence="9"/>
<evidence type="ECO:0000256" key="1">
    <source>
        <dbReference type="ARBA" id="ARBA00004953"/>
    </source>
</evidence>
<comment type="pathway">
    <text evidence="1">Cofactor biosynthesis; adenosylcobalamin biosynthesis.</text>
</comment>
<dbReference type="NCBIfam" id="TIGR01467">
    <property type="entry name" value="cobI_cbiL"/>
    <property type="match status" value="1"/>
</dbReference>
<evidence type="ECO:0000256" key="4">
    <source>
        <dbReference type="ARBA" id="ARBA00022603"/>
    </source>
</evidence>
<organism evidence="9 10">
    <name type="scientific">Photobacterium sanguinicancri</name>
    <dbReference type="NCBI Taxonomy" id="875932"/>
    <lineage>
        <taxon>Bacteria</taxon>
        <taxon>Pseudomonadati</taxon>
        <taxon>Pseudomonadota</taxon>
        <taxon>Gammaproteobacteria</taxon>
        <taxon>Vibrionales</taxon>
        <taxon>Vibrionaceae</taxon>
        <taxon>Photobacterium</taxon>
    </lineage>
</organism>
<evidence type="ECO:0000259" key="8">
    <source>
        <dbReference type="Pfam" id="PF00590"/>
    </source>
</evidence>
<proteinExistence type="inferred from homology"/>
<dbReference type="GO" id="GO:0032259">
    <property type="term" value="P:methylation"/>
    <property type="evidence" value="ECO:0007669"/>
    <property type="project" value="UniProtKB-KW"/>
</dbReference>
<dbReference type="Gene3D" id="3.30.950.10">
    <property type="entry name" value="Methyltransferase, Cobalt-precorrin-4 Transmethylase, Domain 2"/>
    <property type="match status" value="1"/>
</dbReference>
<evidence type="ECO:0000313" key="9">
    <source>
        <dbReference type="EMBL" id="MDO6542270.1"/>
    </source>
</evidence>
<dbReference type="SUPFAM" id="SSF53790">
    <property type="entry name" value="Tetrapyrrole methylase"/>
    <property type="match status" value="1"/>
</dbReference>
<dbReference type="CDD" id="cd11645">
    <property type="entry name" value="Precorrin_2_C20_MT"/>
    <property type="match status" value="1"/>
</dbReference>
<evidence type="ECO:0000256" key="2">
    <source>
        <dbReference type="ARBA" id="ARBA00005879"/>
    </source>
</evidence>
<dbReference type="InterPro" id="IPR006364">
    <property type="entry name" value="CobI/CbiL/CobIJ_dom"/>
</dbReference>
<evidence type="ECO:0000256" key="6">
    <source>
        <dbReference type="ARBA" id="ARBA00022691"/>
    </source>
</evidence>
<keyword evidence="3" id="KW-0169">Cobalamin biosynthesis</keyword>
<keyword evidence="4 9" id="KW-0489">Methyltransferase</keyword>
<evidence type="ECO:0000256" key="5">
    <source>
        <dbReference type="ARBA" id="ARBA00022679"/>
    </source>
</evidence>
<dbReference type="GO" id="GO:0030788">
    <property type="term" value="F:precorrin-2 C20-methyltransferase activity"/>
    <property type="evidence" value="ECO:0007669"/>
    <property type="project" value="UniProtKB-EC"/>
</dbReference>
<dbReference type="PANTHER" id="PTHR43467">
    <property type="entry name" value="COBALT-PRECORRIN-2 C(20)-METHYLTRANSFERASE"/>
    <property type="match status" value="1"/>
</dbReference>
<name>A0AAW7Y2L8_9GAMM</name>
<dbReference type="InterPro" id="IPR000878">
    <property type="entry name" value="4pyrrol_Mease"/>
</dbReference>
<evidence type="ECO:0000256" key="3">
    <source>
        <dbReference type="ARBA" id="ARBA00022573"/>
    </source>
</evidence>
<protein>
    <submittedName>
        <fullName evidence="9">Precorrin-2 C(20)-methyltransferase</fullName>
        <ecNumber evidence="9">2.1.1.130</ecNumber>
    </submittedName>
</protein>
<accession>A0AAW7Y2L8</accession>
<evidence type="ECO:0000256" key="7">
    <source>
        <dbReference type="SAM" id="MobiDB-lite"/>
    </source>
</evidence>
<dbReference type="InterPro" id="IPR035996">
    <property type="entry name" value="4pyrrol_Methylase_sf"/>
</dbReference>
<dbReference type="Pfam" id="PF00590">
    <property type="entry name" value="TP_methylase"/>
    <property type="match status" value="1"/>
</dbReference>
<keyword evidence="5 9" id="KW-0808">Transferase</keyword>